<sequence>MPRNIEEKEPINTIEVISYTESETSDDNPFLDSHNAEYYTKLYEDCKYECRAAFDPEFTWSAKEEKKLLRKLDWRVAIPACIMFVALQVDRGNLAQAVADNLLADMEMSTNDYNIGNQIFYASFLIAEVPSQLISKKLGPDRFVPFQMVAWSVVSMCQAAMTTKAGFYVTRCLIGLLEGGFIADLVLWLSYFYKSKELPIRLSWFWTTLSLVQIVTALLAFAILRMRGLAGLAGWRWLFLLEGLFTLLIGVLAFYLMVPSAVQTKNWMHPKGWFTEREEKIVVNRVLRDDPSKGDMNNRQPLSPRKIFDALCDYDLWPIYAIGILAYIPAATITPYLTLNLKNLGFSTFNVQLLTIPYNVIHIVFLLIITWMTEKLNERTLVSLIAPIYSTVLLGFIRWWPGSMVQAWPTFVITTLLLGTPYIHAICVSWVSRNSNSIKNRAVCSALYNMFVQLGSIASNQIYRANDAPLYHRGNQNLFWISFSMIPLLLLVKVYYLHRNRSKEAAWNAMTEEQRATYVVNTKHQGNKRLDFRFAH</sequence>
<feature type="transmembrane region" description="Helical" evidence="6">
    <location>
        <begin position="381"/>
        <end position="401"/>
    </location>
</feature>
<name>A0A1G4MGF8_LACFM</name>
<dbReference type="PANTHER" id="PTHR43791:SF29">
    <property type="entry name" value="MAJOR FACILITATOR SUPERFAMILY (MFS) PROFILE DOMAIN-CONTAINING PROTEIN"/>
    <property type="match status" value="1"/>
</dbReference>
<dbReference type="PROSITE" id="PS50850">
    <property type="entry name" value="MFS"/>
    <property type="match status" value="1"/>
</dbReference>
<keyword evidence="2" id="KW-0813">Transport</keyword>
<gene>
    <name evidence="8" type="ORF">LAFE_0F18272G</name>
</gene>
<dbReference type="OMA" id="AINIACI"/>
<dbReference type="PANTHER" id="PTHR43791">
    <property type="entry name" value="PERMEASE-RELATED"/>
    <property type="match status" value="1"/>
</dbReference>
<evidence type="ECO:0000313" key="9">
    <source>
        <dbReference type="Proteomes" id="UP000190831"/>
    </source>
</evidence>
<dbReference type="InterPro" id="IPR020846">
    <property type="entry name" value="MFS_dom"/>
</dbReference>
<evidence type="ECO:0000256" key="2">
    <source>
        <dbReference type="ARBA" id="ARBA00022448"/>
    </source>
</evidence>
<dbReference type="Gene3D" id="1.20.1250.20">
    <property type="entry name" value="MFS general substrate transporter like domains"/>
    <property type="match status" value="2"/>
</dbReference>
<feature type="domain" description="Major facilitator superfamily (MFS) profile" evidence="7">
    <location>
        <begin position="76"/>
        <end position="501"/>
    </location>
</feature>
<evidence type="ECO:0000313" key="8">
    <source>
        <dbReference type="EMBL" id="SCW02969.1"/>
    </source>
</evidence>
<dbReference type="SUPFAM" id="SSF103473">
    <property type="entry name" value="MFS general substrate transporter"/>
    <property type="match status" value="1"/>
</dbReference>
<feature type="transmembrane region" description="Helical" evidence="6">
    <location>
        <begin position="443"/>
        <end position="463"/>
    </location>
</feature>
<proteinExistence type="predicted"/>
<feature type="transmembrane region" description="Helical" evidence="6">
    <location>
        <begin position="407"/>
        <end position="431"/>
    </location>
</feature>
<keyword evidence="4 6" id="KW-1133">Transmembrane helix</keyword>
<accession>A0A1G4MGF8</accession>
<evidence type="ECO:0000256" key="5">
    <source>
        <dbReference type="ARBA" id="ARBA00023136"/>
    </source>
</evidence>
<reference evidence="9" key="1">
    <citation type="submission" date="2016-03" db="EMBL/GenBank/DDBJ databases">
        <authorList>
            <person name="Devillers H."/>
        </authorList>
    </citation>
    <scope>NUCLEOTIDE SEQUENCE [LARGE SCALE GENOMIC DNA]</scope>
</reference>
<evidence type="ECO:0000256" key="1">
    <source>
        <dbReference type="ARBA" id="ARBA00004141"/>
    </source>
</evidence>
<feature type="transmembrane region" description="Helical" evidence="6">
    <location>
        <begin position="478"/>
        <end position="496"/>
    </location>
</feature>
<feature type="transmembrane region" description="Helical" evidence="6">
    <location>
        <begin position="316"/>
        <end position="337"/>
    </location>
</feature>
<feature type="transmembrane region" description="Helical" evidence="6">
    <location>
        <begin position="167"/>
        <end position="192"/>
    </location>
</feature>
<dbReference type="FunFam" id="1.20.1250.20:FF:000106">
    <property type="entry name" value="MFS transporter, putative"/>
    <property type="match status" value="1"/>
</dbReference>
<evidence type="ECO:0000259" key="7">
    <source>
        <dbReference type="PROSITE" id="PS50850"/>
    </source>
</evidence>
<evidence type="ECO:0000256" key="3">
    <source>
        <dbReference type="ARBA" id="ARBA00022692"/>
    </source>
</evidence>
<evidence type="ECO:0000256" key="4">
    <source>
        <dbReference type="ARBA" id="ARBA00022989"/>
    </source>
</evidence>
<keyword evidence="9" id="KW-1185">Reference proteome</keyword>
<dbReference type="InterPro" id="IPR036259">
    <property type="entry name" value="MFS_trans_sf"/>
</dbReference>
<dbReference type="GO" id="GO:0022857">
    <property type="term" value="F:transmembrane transporter activity"/>
    <property type="evidence" value="ECO:0007669"/>
    <property type="project" value="InterPro"/>
</dbReference>
<dbReference type="Pfam" id="PF07690">
    <property type="entry name" value="MFS_1"/>
    <property type="match status" value="1"/>
</dbReference>
<dbReference type="InterPro" id="IPR011701">
    <property type="entry name" value="MFS"/>
</dbReference>
<organism evidence="8 9">
    <name type="scientific">Lachancea fermentati</name>
    <name type="common">Zygosaccharomyces fermentati</name>
    <dbReference type="NCBI Taxonomy" id="4955"/>
    <lineage>
        <taxon>Eukaryota</taxon>
        <taxon>Fungi</taxon>
        <taxon>Dikarya</taxon>
        <taxon>Ascomycota</taxon>
        <taxon>Saccharomycotina</taxon>
        <taxon>Saccharomycetes</taxon>
        <taxon>Saccharomycetales</taxon>
        <taxon>Saccharomycetaceae</taxon>
        <taxon>Lachancea</taxon>
    </lineage>
</organism>
<keyword evidence="3 6" id="KW-0812">Transmembrane</keyword>
<dbReference type="FunFam" id="1.20.1250.20:FF:000247">
    <property type="entry name" value="MFS general substrate transporter"/>
    <property type="match status" value="1"/>
</dbReference>
<comment type="subcellular location">
    <subcellularLocation>
        <location evidence="1">Membrane</location>
        <topology evidence="1">Multi-pass membrane protein</topology>
    </subcellularLocation>
</comment>
<dbReference type="AlphaFoldDB" id="A0A1G4MGF8"/>
<dbReference type="GO" id="GO:0016020">
    <property type="term" value="C:membrane"/>
    <property type="evidence" value="ECO:0007669"/>
    <property type="project" value="UniProtKB-SubCell"/>
</dbReference>
<feature type="transmembrane region" description="Helical" evidence="6">
    <location>
        <begin position="204"/>
        <end position="224"/>
    </location>
</feature>
<feature type="transmembrane region" description="Helical" evidence="6">
    <location>
        <begin position="236"/>
        <end position="258"/>
    </location>
</feature>
<protein>
    <submittedName>
        <fullName evidence="8">LAFE_0F18272g1_1</fullName>
    </submittedName>
</protein>
<feature type="transmembrane region" description="Helical" evidence="6">
    <location>
        <begin position="349"/>
        <end position="369"/>
    </location>
</feature>
<dbReference type="OrthoDB" id="1935484at2759"/>
<keyword evidence="5 6" id="KW-0472">Membrane</keyword>
<dbReference type="Proteomes" id="UP000190831">
    <property type="component" value="Chromosome F"/>
</dbReference>
<evidence type="ECO:0000256" key="6">
    <source>
        <dbReference type="SAM" id="Phobius"/>
    </source>
</evidence>
<dbReference type="EMBL" id="LT598490">
    <property type="protein sequence ID" value="SCW02969.1"/>
    <property type="molecule type" value="Genomic_DNA"/>
</dbReference>